<evidence type="ECO:0000313" key="1">
    <source>
        <dbReference type="EMBL" id="MCT8989638.1"/>
    </source>
</evidence>
<comment type="caution">
    <text evidence="1">The sequence shown here is derived from an EMBL/GenBank/DDBJ whole genome shotgun (WGS) entry which is preliminary data.</text>
</comment>
<gene>
    <name evidence="1" type="ORF">NYR54_04920</name>
</gene>
<proteinExistence type="predicted"/>
<dbReference type="Proteomes" id="UP001149009">
    <property type="component" value="Unassembled WGS sequence"/>
</dbReference>
<name>A0A9X2X6R3_9HYPH</name>
<evidence type="ECO:0000313" key="2">
    <source>
        <dbReference type="Proteomes" id="UP001149009"/>
    </source>
</evidence>
<reference evidence="1" key="1">
    <citation type="submission" date="2022-08" db="EMBL/GenBank/DDBJ databases">
        <title>Chelativorans sichuanense sp. nov., a paraffin oil-degrading bacterium isolated from a mixture of oil-based drill cuttings and paddy soil.</title>
        <authorList>
            <person name="Yu J."/>
            <person name="Liu H."/>
            <person name="Chen Q."/>
        </authorList>
    </citation>
    <scope>NUCLEOTIDE SEQUENCE</scope>
    <source>
        <strain evidence="1">SCAU 2101</strain>
    </source>
</reference>
<organism evidence="1 2">
    <name type="scientific">Chelativorans petroleitrophicus</name>
    <dbReference type="NCBI Taxonomy" id="2975484"/>
    <lineage>
        <taxon>Bacteria</taxon>
        <taxon>Pseudomonadati</taxon>
        <taxon>Pseudomonadota</taxon>
        <taxon>Alphaproteobacteria</taxon>
        <taxon>Hyphomicrobiales</taxon>
        <taxon>Phyllobacteriaceae</taxon>
        <taxon>Chelativorans</taxon>
    </lineage>
</organism>
<sequence length="102" mass="11408">MTSRIIIPAPEGIVETTVVETVEQRDEATIYIVEYEGERECRFAVIVYADGGIITSSDWQGDCIDAEAARRYLAPEWAHRWMTMPDCGPCVIIGGLPRGLLY</sequence>
<dbReference type="EMBL" id="JAODNV010000006">
    <property type="protein sequence ID" value="MCT8989638.1"/>
    <property type="molecule type" value="Genomic_DNA"/>
</dbReference>
<protein>
    <submittedName>
        <fullName evidence="1">Uncharacterized protein</fullName>
    </submittedName>
</protein>
<keyword evidence="2" id="KW-1185">Reference proteome</keyword>
<accession>A0A9X2X6R3</accession>
<dbReference type="AlphaFoldDB" id="A0A9X2X6R3"/>
<dbReference type="RefSeq" id="WP_261514496.1">
    <property type="nucleotide sequence ID" value="NZ_JAODNV010000006.1"/>
</dbReference>